<comment type="caution">
    <text evidence="1">The sequence shown here is derived from an EMBL/GenBank/DDBJ whole genome shotgun (WGS) entry which is preliminary data.</text>
</comment>
<sequence>MFLPARHSLPARNASHSEAGGRHQALVGGCFLCFCVPRLIHSFLIATFDSYLPIVYTERQSYEYKIIQQNYVDFVLYQGGLF</sequence>
<dbReference type="EMBL" id="MFMZ01000034">
    <property type="protein sequence ID" value="OGG90721.1"/>
    <property type="molecule type" value="Genomic_DNA"/>
</dbReference>
<organism evidence="1 2">
    <name type="scientific">Candidatus Kuenenbacteria bacterium RIFCSPLOWO2_02_FULL_42_16</name>
    <dbReference type="NCBI Taxonomy" id="1798564"/>
    <lineage>
        <taxon>Bacteria</taxon>
        <taxon>Candidatus Kueneniibacteriota</taxon>
    </lineage>
</organism>
<evidence type="ECO:0000313" key="2">
    <source>
        <dbReference type="Proteomes" id="UP000177998"/>
    </source>
</evidence>
<proteinExistence type="predicted"/>
<dbReference type="AlphaFoldDB" id="A0A1F6FXY6"/>
<accession>A0A1F6FXY6</accession>
<reference evidence="1 2" key="1">
    <citation type="journal article" date="2016" name="Nat. Commun.">
        <title>Thousands of microbial genomes shed light on interconnected biogeochemical processes in an aquifer system.</title>
        <authorList>
            <person name="Anantharaman K."/>
            <person name="Brown C.T."/>
            <person name="Hug L.A."/>
            <person name="Sharon I."/>
            <person name="Castelle C.J."/>
            <person name="Probst A.J."/>
            <person name="Thomas B.C."/>
            <person name="Singh A."/>
            <person name="Wilkins M.J."/>
            <person name="Karaoz U."/>
            <person name="Brodie E.L."/>
            <person name="Williams K.H."/>
            <person name="Hubbard S.S."/>
            <person name="Banfield J.F."/>
        </authorList>
    </citation>
    <scope>NUCLEOTIDE SEQUENCE [LARGE SCALE GENOMIC DNA]</scope>
</reference>
<protein>
    <submittedName>
        <fullName evidence="1">Uncharacterized protein</fullName>
    </submittedName>
</protein>
<dbReference type="Proteomes" id="UP000177998">
    <property type="component" value="Unassembled WGS sequence"/>
</dbReference>
<name>A0A1F6FXY6_9BACT</name>
<evidence type="ECO:0000313" key="1">
    <source>
        <dbReference type="EMBL" id="OGG90721.1"/>
    </source>
</evidence>
<gene>
    <name evidence="1" type="ORF">A3H55_00865</name>
</gene>